<evidence type="ECO:0000313" key="3">
    <source>
        <dbReference type="Proteomes" id="UP001143370"/>
    </source>
</evidence>
<reference evidence="2" key="1">
    <citation type="journal article" date="2014" name="Int. J. Syst. Evol. Microbiol.">
        <title>Complete genome sequence of Corynebacterium casei LMG S-19264T (=DSM 44701T), isolated from a smear-ripened cheese.</title>
        <authorList>
            <consortium name="US DOE Joint Genome Institute (JGI-PGF)"/>
            <person name="Walter F."/>
            <person name="Albersmeier A."/>
            <person name="Kalinowski J."/>
            <person name="Ruckert C."/>
        </authorList>
    </citation>
    <scope>NUCLEOTIDE SEQUENCE</scope>
    <source>
        <strain evidence="2">VKM B-2484</strain>
    </source>
</reference>
<keyword evidence="3" id="KW-1185">Reference proteome</keyword>
<gene>
    <name evidence="2" type="ORF">GCM10017643_18260</name>
</gene>
<feature type="region of interest" description="Disordered" evidence="1">
    <location>
        <begin position="120"/>
        <end position="149"/>
    </location>
</feature>
<feature type="compositionally biased region" description="Low complexity" evidence="1">
    <location>
        <begin position="124"/>
        <end position="135"/>
    </location>
</feature>
<dbReference type="Proteomes" id="UP001143370">
    <property type="component" value="Unassembled WGS sequence"/>
</dbReference>
<reference evidence="2" key="2">
    <citation type="submission" date="2023-01" db="EMBL/GenBank/DDBJ databases">
        <authorList>
            <person name="Sun Q."/>
            <person name="Evtushenko L."/>
        </authorList>
    </citation>
    <scope>NUCLEOTIDE SEQUENCE</scope>
    <source>
        <strain evidence="2">VKM B-2484</strain>
    </source>
</reference>
<dbReference type="AlphaFoldDB" id="A0A9W6MZ47"/>
<accession>A0A9W6MZ47</accession>
<evidence type="ECO:0000313" key="2">
    <source>
        <dbReference type="EMBL" id="GLK71711.1"/>
    </source>
</evidence>
<dbReference type="RefSeq" id="WP_213373047.1">
    <property type="nucleotide sequence ID" value="NZ_BSFJ01000005.1"/>
</dbReference>
<dbReference type="EMBL" id="BSFJ01000005">
    <property type="protein sequence ID" value="GLK71711.1"/>
    <property type="molecule type" value="Genomic_DNA"/>
</dbReference>
<name>A0A9W6MZ47_9HYPH</name>
<proteinExistence type="predicted"/>
<protein>
    <submittedName>
        <fullName evidence="2">Uncharacterized protein</fullName>
    </submittedName>
</protein>
<organism evidence="2 3">
    <name type="scientific">Ancylobacter dichloromethanicus</name>
    <dbReference type="NCBI Taxonomy" id="518825"/>
    <lineage>
        <taxon>Bacteria</taxon>
        <taxon>Pseudomonadati</taxon>
        <taxon>Pseudomonadota</taxon>
        <taxon>Alphaproteobacteria</taxon>
        <taxon>Hyphomicrobiales</taxon>
        <taxon>Xanthobacteraceae</taxon>
        <taxon>Ancylobacter</taxon>
    </lineage>
</organism>
<sequence>MFRLEMKSEPFWLNLGLGVRVEVLPFGTEVESRAQDMPEDIRQGLSGDKAAKEMALIKAFGRAAIIGWAGIEVAGRTEKGPWPEGVDALLALSPFGRSFADQYLYPALLAVAEKNAFAPPPNGTSATAETTASTAPDAVPNAPAASMRH</sequence>
<comment type="caution">
    <text evidence="2">The sequence shown here is derived from an EMBL/GenBank/DDBJ whole genome shotgun (WGS) entry which is preliminary data.</text>
</comment>
<evidence type="ECO:0000256" key="1">
    <source>
        <dbReference type="SAM" id="MobiDB-lite"/>
    </source>
</evidence>